<dbReference type="Proteomes" id="UP000694255">
    <property type="component" value="Unassembled WGS sequence"/>
</dbReference>
<evidence type="ECO:0000256" key="7">
    <source>
        <dbReference type="ARBA" id="ARBA00022989"/>
    </source>
</evidence>
<dbReference type="GO" id="GO:0006906">
    <property type="term" value="P:vesicle fusion"/>
    <property type="evidence" value="ECO:0007669"/>
    <property type="project" value="TreeGrafter"/>
</dbReference>
<keyword evidence="6 12" id="KW-0653">Protein transport</keyword>
<proteinExistence type="inferred from homology"/>
<evidence type="ECO:0000256" key="3">
    <source>
        <dbReference type="ARBA" id="ARBA00022448"/>
    </source>
</evidence>
<evidence type="ECO:0000256" key="8">
    <source>
        <dbReference type="ARBA" id="ARBA00023034"/>
    </source>
</evidence>
<protein>
    <recommendedName>
        <fullName evidence="11 12">Protein transport protein BOS1</fullName>
    </recommendedName>
</protein>
<evidence type="ECO:0000256" key="6">
    <source>
        <dbReference type="ARBA" id="ARBA00022927"/>
    </source>
</evidence>
<evidence type="ECO:0000256" key="14">
    <source>
        <dbReference type="SAM" id="Phobius"/>
    </source>
</evidence>
<dbReference type="GO" id="GO:0005789">
    <property type="term" value="C:endoplasmic reticulum membrane"/>
    <property type="evidence" value="ECO:0007669"/>
    <property type="project" value="TreeGrafter"/>
</dbReference>
<dbReference type="PANTHER" id="PTHR21230">
    <property type="entry name" value="VESICLE TRANSPORT V-SNARE PROTEIN VTI1-RELATED"/>
    <property type="match status" value="1"/>
</dbReference>
<dbReference type="GO" id="GO:0000139">
    <property type="term" value="C:Golgi membrane"/>
    <property type="evidence" value="ECO:0007669"/>
    <property type="project" value="UniProtKB-SubCell"/>
</dbReference>
<keyword evidence="13" id="KW-0175">Coiled coil</keyword>
<dbReference type="GO" id="GO:0031902">
    <property type="term" value="C:late endosome membrane"/>
    <property type="evidence" value="ECO:0007669"/>
    <property type="project" value="TreeGrafter"/>
</dbReference>
<keyword evidence="8" id="KW-0333">Golgi apparatus</keyword>
<keyword evidence="7 14" id="KW-1133">Transmembrane helix</keyword>
<dbReference type="GO" id="GO:0031201">
    <property type="term" value="C:SNARE complex"/>
    <property type="evidence" value="ECO:0007669"/>
    <property type="project" value="TreeGrafter"/>
</dbReference>
<dbReference type="PIRSF" id="PIRSF028865">
    <property type="entry name" value="Membrin-2"/>
    <property type="match status" value="1"/>
</dbReference>
<keyword evidence="4 14" id="KW-0812">Transmembrane</keyword>
<keyword evidence="3 12" id="KW-0813">Transport</keyword>
<comment type="caution">
    <text evidence="15">The sequence shown here is derived from an EMBL/GenBank/DDBJ whole genome shotgun (WGS) entry which is preliminary data.</text>
</comment>
<dbReference type="EMBL" id="JAGSYN010000184">
    <property type="protein sequence ID" value="KAG7662098.1"/>
    <property type="molecule type" value="Genomic_DNA"/>
</dbReference>
<comment type="subcellular location">
    <subcellularLocation>
        <location evidence="1">Endoplasmic reticulum membrane</location>
        <topology evidence="1">Single-pass type IV membrane protein</topology>
    </subcellularLocation>
    <subcellularLocation>
        <location evidence="2">Golgi apparatus membrane</location>
        <topology evidence="2">Single-pass type IV membrane protein</topology>
    </subcellularLocation>
</comment>
<dbReference type="AlphaFoldDB" id="A0A8J5QHA4"/>
<keyword evidence="9 12" id="KW-0472">Membrane</keyword>
<evidence type="ECO:0000256" key="12">
    <source>
        <dbReference type="PIRNR" id="PIRNR028865"/>
    </source>
</evidence>
<keyword evidence="5" id="KW-0931">ER-Golgi transport</keyword>
<evidence type="ECO:0000256" key="4">
    <source>
        <dbReference type="ARBA" id="ARBA00022692"/>
    </source>
</evidence>
<dbReference type="GO" id="GO:0005484">
    <property type="term" value="F:SNAP receptor activity"/>
    <property type="evidence" value="ECO:0007669"/>
    <property type="project" value="TreeGrafter"/>
</dbReference>
<dbReference type="Pfam" id="PF12352">
    <property type="entry name" value="V-SNARE_C"/>
    <property type="match status" value="1"/>
</dbReference>
<gene>
    <name evidence="15" type="ORF">J8A68_004360</name>
</gene>
<evidence type="ECO:0000256" key="5">
    <source>
        <dbReference type="ARBA" id="ARBA00022892"/>
    </source>
</evidence>
<dbReference type="GO" id="GO:0015031">
    <property type="term" value="P:protein transport"/>
    <property type="evidence" value="ECO:0007669"/>
    <property type="project" value="UniProtKB-KW"/>
</dbReference>
<evidence type="ECO:0000256" key="9">
    <source>
        <dbReference type="ARBA" id="ARBA00023136"/>
    </source>
</evidence>
<dbReference type="PANTHER" id="PTHR21230:SF1">
    <property type="entry name" value="GOLGI SNAP RECEPTOR COMPLEX MEMBER 2"/>
    <property type="match status" value="1"/>
</dbReference>
<dbReference type="RefSeq" id="XP_049262331.1">
    <property type="nucleotide sequence ID" value="XM_049408310.1"/>
</dbReference>
<comment type="similarity">
    <text evidence="10 12">Belongs to the BOS1 family.</text>
</comment>
<evidence type="ECO:0000313" key="15">
    <source>
        <dbReference type="EMBL" id="KAG7662098.1"/>
    </source>
</evidence>
<keyword evidence="16" id="KW-1185">Reference proteome</keyword>
<feature type="coiled-coil region" evidence="13">
    <location>
        <begin position="64"/>
        <end position="98"/>
    </location>
</feature>
<name>A0A8J5QHA4_9ASCO</name>
<dbReference type="GO" id="GO:0012507">
    <property type="term" value="C:ER to Golgi transport vesicle membrane"/>
    <property type="evidence" value="ECO:0007669"/>
    <property type="project" value="TreeGrafter"/>
</dbReference>
<sequence length="229" mass="26706">MNSLYNHGLKQTQTISNDLTQFETNLSTSPLSLQGAITTSITAFRKTIKEYGDLVSRDIYDPSYTKNEARLNKFNEDLQRFQSKFDKLKSQRESIIHENNVQDLIGRRHIHNSTTSSDNPYDPAASQQQQQTYMSYQEGMYKEKNTLVKGSEQLDRILEMGQQAFDDIVEQNEVLRKIQGKFEESLVTLGVSRGTIRSIERRAKQDKWLFWGCVVVMLVMFYYIVKFFR</sequence>
<evidence type="ECO:0000313" key="16">
    <source>
        <dbReference type="Proteomes" id="UP000694255"/>
    </source>
</evidence>
<dbReference type="GO" id="GO:0006888">
    <property type="term" value="P:endoplasmic reticulum to Golgi vesicle-mediated transport"/>
    <property type="evidence" value="ECO:0007669"/>
    <property type="project" value="TreeGrafter"/>
</dbReference>
<evidence type="ECO:0000256" key="2">
    <source>
        <dbReference type="ARBA" id="ARBA00004409"/>
    </source>
</evidence>
<evidence type="ECO:0000256" key="1">
    <source>
        <dbReference type="ARBA" id="ARBA00004163"/>
    </source>
</evidence>
<feature type="transmembrane region" description="Helical" evidence="14">
    <location>
        <begin position="208"/>
        <end position="225"/>
    </location>
</feature>
<evidence type="ECO:0000256" key="10">
    <source>
        <dbReference type="ARBA" id="ARBA00037983"/>
    </source>
</evidence>
<dbReference type="InterPro" id="IPR027027">
    <property type="entry name" value="GOSR2/Membrin/Bos1"/>
</dbReference>
<dbReference type="GO" id="GO:0000149">
    <property type="term" value="F:SNARE binding"/>
    <property type="evidence" value="ECO:0007669"/>
    <property type="project" value="TreeGrafter"/>
</dbReference>
<dbReference type="GeneID" id="73471160"/>
<comment type="function">
    <text evidence="12">SNARE required for protein transport between the ER and the Golgi complex.</text>
</comment>
<evidence type="ECO:0000256" key="11">
    <source>
        <dbReference type="ARBA" id="ARBA00040957"/>
    </source>
</evidence>
<evidence type="ECO:0000256" key="13">
    <source>
        <dbReference type="SAM" id="Coils"/>
    </source>
</evidence>
<dbReference type="OrthoDB" id="158360at2759"/>
<reference evidence="15 16" key="1">
    <citation type="journal article" date="2021" name="DNA Res.">
        <title>Genome analysis of Candida subhashii reveals its hybrid nature and dual mitochondrial genome conformations.</title>
        <authorList>
            <person name="Mixao V."/>
            <person name="Hegedusova E."/>
            <person name="Saus E."/>
            <person name="Pryszcz L.P."/>
            <person name="Cillingova A."/>
            <person name="Nosek J."/>
            <person name="Gabaldon T."/>
        </authorList>
    </citation>
    <scope>NUCLEOTIDE SEQUENCE [LARGE SCALE GENOMIC DNA]</scope>
    <source>
        <strain evidence="15 16">CBS 10753</strain>
    </source>
</reference>
<accession>A0A8J5QHA4</accession>
<organism evidence="15 16">
    <name type="scientific">[Candida] subhashii</name>
    <dbReference type="NCBI Taxonomy" id="561895"/>
    <lineage>
        <taxon>Eukaryota</taxon>
        <taxon>Fungi</taxon>
        <taxon>Dikarya</taxon>
        <taxon>Ascomycota</taxon>
        <taxon>Saccharomycotina</taxon>
        <taxon>Pichiomycetes</taxon>
        <taxon>Debaryomycetaceae</taxon>
        <taxon>Spathaspora</taxon>
    </lineage>
</organism>